<sequence>FQIRISIEGSPIDRKNEVRQMSFHRPPMGGRIVPEGMEVGPPVTVEETQQDELSGGEEEHLPLDSTQEDESDGHNPESDIIPEAEITPKPPGELEEQRTQEDEDSDDEYSGIDDDIIPETEFTLKPPGPKIDPSTETTPETTTKIDPSTETTPETTTKIDPSTETTPETTTKIDPPMYPTTSIPPKPAPISTSKPVPPSPPIYPTTTSKATQAPPLHTTLPTPKATTTAKNNDVAEQNKNMLAILTYSLIGLLVFLLVAATIIILLLVLGRRRKREKEEEEEDRSEGDKPKIIKIVIPNERGGRLRKGKKGGKKSKTESSQCGKPFRIPSKDIKFKGPLKMQKRFHGEARHEFEDADTSNRRVKEIVFDPSLNEAVAIGEGVEEYENSGLDRASFSDTDRSEFLRDQDTPPKRTKKSREKPSKKG</sequence>
<keyword evidence="2" id="KW-0812">Transmembrane</keyword>
<evidence type="ECO:0000256" key="2">
    <source>
        <dbReference type="SAM" id="Phobius"/>
    </source>
</evidence>
<comment type="caution">
    <text evidence="4">The sequence shown here is derived from an EMBL/GenBank/DDBJ whole genome shotgun (WGS) entry which is preliminary data.</text>
</comment>
<dbReference type="Proteomes" id="UP001432027">
    <property type="component" value="Unassembled WGS sequence"/>
</dbReference>
<gene>
    <name evidence="3" type="ORF">PENTCL1PPCAC_23262</name>
    <name evidence="4" type="ORF">PENTCL1PPCAC_30671</name>
</gene>
<dbReference type="EMBL" id="BTSX01000005">
    <property type="protein sequence ID" value="GMT01088.1"/>
    <property type="molecule type" value="Genomic_DNA"/>
</dbReference>
<evidence type="ECO:0000313" key="5">
    <source>
        <dbReference type="Proteomes" id="UP001432027"/>
    </source>
</evidence>
<feature type="compositionally biased region" description="Basic residues" evidence="1">
    <location>
        <begin position="304"/>
        <end position="314"/>
    </location>
</feature>
<feature type="region of interest" description="Disordered" evidence="1">
    <location>
        <begin position="1"/>
        <end position="230"/>
    </location>
</feature>
<feature type="region of interest" description="Disordered" evidence="1">
    <location>
        <begin position="388"/>
        <end position="425"/>
    </location>
</feature>
<dbReference type="PANTHER" id="PTHR37968:SF1">
    <property type="entry name" value="LEUCINE-RICH REPEAT-CONTAINING PROTEIN"/>
    <property type="match status" value="1"/>
</dbReference>
<keyword evidence="5" id="KW-1185">Reference proteome</keyword>
<accession>A0AAV5UN76</accession>
<feature type="compositionally biased region" description="Low complexity" evidence="1">
    <location>
        <begin position="204"/>
        <end position="230"/>
    </location>
</feature>
<feature type="region of interest" description="Disordered" evidence="1">
    <location>
        <begin position="273"/>
        <end position="329"/>
    </location>
</feature>
<keyword evidence="2" id="KW-0472">Membrane</keyword>
<dbReference type="PANTHER" id="PTHR37968">
    <property type="entry name" value="PROTEIN CBG06678"/>
    <property type="match status" value="1"/>
</dbReference>
<proteinExistence type="predicted"/>
<evidence type="ECO:0000256" key="1">
    <source>
        <dbReference type="SAM" id="MobiDB-lite"/>
    </source>
</evidence>
<evidence type="ECO:0000313" key="3">
    <source>
        <dbReference type="EMBL" id="GMT01088.1"/>
    </source>
</evidence>
<name>A0AAV5UN76_9BILA</name>
<dbReference type="AlphaFoldDB" id="A0AAV5UN76"/>
<feature type="compositionally biased region" description="Basic and acidic residues" evidence="1">
    <location>
        <begin position="397"/>
        <end position="411"/>
    </location>
</feature>
<feature type="non-terminal residue" evidence="4">
    <location>
        <position position="1"/>
    </location>
</feature>
<feature type="compositionally biased region" description="Low complexity" evidence="1">
    <location>
        <begin position="131"/>
        <end position="170"/>
    </location>
</feature>
<protein>
    <submittedName>
        <fullName evidence="4">Uncharacterized protein</fullName>
    </submittedName>
</protein>
<organism evidence="4 5">
    <name type="scientific">Pristionchus entomophagus</name>
    <dbReference type="NCBI Taxonomy" id="358040"/>
    <lineage>
        <taxon>Eukaryota</taxon>
        <taxon>Metazoa</taxon>
        <taxon>Ecdysozoa</taxon>
        <taxon>Nematoda</taxon>
        <taxon>Chromadorea</taxon>
        <taxon>Rhabditida</taxon>
        <taxon>Rhabditina</taxon>
        <taxon>Diplogasteromorpha</taxon>
        <taxon>Diplogasteroidea</taxon>
        <taxon>Neodiplogasteridae</taxon>
        <taxon>Pristionchus</taxon>
    </lineage>
</organism>
<feature type="compositionally biased region" description="Acidic residues" evidence="1">
    <location>
        <begin position="101"/>
        <end position="118"/>
    </location>
</feature>
<dbReference type="EMBL" id="BTSX01000104">
    <property type="protein sequence ID" value="GMT08497.1"/>
    <property type="molecule type" value="Genomic_DNA"/>
</dbReference>
<reference evidence="4" key="1">
    <citation type="submission" date="2023-10" db="EMBL/GenBank/DDBJ databases">
        <title>Genome assembly of Pristionchus species.</title>
        <authorList>
            <person name="Yoshida K."/>
            <person name="Sommer R.J."/>
        </authorList>
    </citation>
    <scope>NUCLEOTIDE SEQUENCE</scope>
    <source>
        <strain evidence="4">RS0144</strain>
    </source>
</reference>
<evidence type="ECO:0000313" key="4">
    <source>
        <dbReference type="EMBL" id="GMT08497.1"/>
    </source>
</evidence>
<feature type="non-terminal residue" evidence="4">
    <location>
        <position position="425"/>
    </location>
</feature>
<keyword evidence="2" id="KW-1133">Transmembrane helix</keyword>
<feature type="compositionally biased region" description="Pro residues" evidence="1">
    <location>
        <begin position="176"/>
        <end position="188"/>
    </location>
</feature>
<feature type="transmembrane region" description="Helical" evidence="2">
    <location>
        <begin position="244"/>
        <end position="269"/>
    </location>
</feature>